<evidence type="ECO:0000313" key="7">
    <source>
        <dbReference type="Proteomes" id="UP001143543"/>
    </source>
</evidence>
<dbReference type="PANTHER" id="PTHR30329:SF21">
    <property type="entry name" value="LIPOPROTEIN YIAD-RELATED"/>
    <property type="match status" value="1"/>
</dbReference>
<gene>
    <name evidence="6" type="ORF">Y10_21910</name>
</gene>
<protein>
    <recommendedName>
        <fullName evidence="5">OmpA-like domain-containing protein</fullName>
    </recommendedName>
</protein>
<proteinExistence type="predicted"/>
<dbReference type="InterPro" id="IPR006664">
    <property type="entry name" value="OMP_bac"/>
</dbReference>
<dbReference type="Gene3D" id="3.30.1330.60">
    <property type="entry name" value="OmpA-like domain"/>
    <property type="match status" value="1"/>
</dbReference>
<comment type="subcellular location">
    <subcellularLocation>
        <location evidence="1">Cell outer membrane</location>
    </subcellularLocation>
</comment>
<evidence type="ECO:0000256" key="2">
    <source>
        <dbReference type="ARBA" id="ARBA00023136"/>
    </source>
</evidence>
<feature type="domain" description="OmpA-like" evidence="5">
    <location>
        <begin position="120"/>
        <end position="240"/>
    </location>
</feature>
<accession>A0ABQ5MK80</accession>
<dbReference type="PRINTS" id="PR01021">
    <property type="entry name" value="OMPADOMAIN"/>
</dbReference>
<reference evidence="6" key="1">
    <citation type="submission" date="2022-07" db="EMBL/GenBank/DDBJ databases">
        <title>Taxonomy of Novel Oxalotrophic and Methylotrophic Bacteria.</title>
        <authorList>
            <person name="Sahin N."/>
            <person name="Tani A."/>
        </authorList>
    </citation>
    <scope>NUCLEOTIDE SEQUENCE</scope>
    <source>
        <strain evidence="6">Y10</strain>
    </source>
</reference>
<organism evidence="6 7">
    <name type="scientific">Neptunitalea lumnitzerae</name>
    <dbReference type="NCBI Taxonomy" id="2965509"/>
    <lineage>
        <taxon>Bacteria</taxon>
        <taxon>Pseudomonadati</taxon>
        <taxon>Bacteroidota</taxon>
        <taxon>Flavobacteriia</taxon>
        <taxon>Flavobacteriales</taxon>
        <taxon>Flavobacteriaceae</taxon>
        <taxon>Neptunitalea</taxon>
    </lineage>
</organism>
<dbReference type="Pfam" id="PF00691">
    <property type="entry name" value="OmpA"/>
    <property type="match status" value="1"/>
</dbReference>
<evidence type="ECO:0000313" key="6">
    <source>
        <dbReference type="EMBL" id="GLB49823.1"/>
    </source>
</evidence>
<dbReference type="PANTHER" id="PTHR30329">
    <property type="entry name" value="STATOR ELEMENT OF FLAGELLAR MOTOR COMPLEX"/>
    <property type="match status" value="1"/>
</dbReference>
<dbReference type="EMBL" id="BRVO01000002">
    <property type="protein sequence ID" value="GLB49823.1"/>
    <property type="molecule type" value="Genomic_DNA"/>
</dbReference>
<evidence type="ECO:0000256" key="1">
    <source>
        <dbReference type="ARBA" id="ARBA00004442"/>
    </source>
</evidence>
<evidence type="ECO:0000259" key="5">
    <source>
        <dbReference type="PROSITE" id="PS51123"/>
    </source>
</evidence>
<dbReference type="CDD" id="cd07185">
    <property type="entry name" value="OmpA_C-like"/>
    <property type="match status" value="1"/>
</dbReference>
<dbReference type="InterPro" id="IPR006665">
    <property type="entry name" value="OmpA-like"/>
</dbReference>
<dbReference type="SUPFAM" id="SSF103088">
    <property type="entry name" value="OmpA-like"/>
    <property type="match status" value="1"/>
</dbReference>
<evidence type="ECO:0000256" key="4">
    <source>
        <dbReference type="PROSITE-ProRule" id="PRU00473"/>
    </source>
</evidence>
<dbReference type="InterPro" id="IPR036737">
    <property type="entry name" value="OmpA-like_sf"/>
</dbReference>
<evidence type="ECO:0000256" key="3">
    <source>
        <dbReference type="ARBA" id="ARBA00023237"/>
    </source>
</evidence>
<keyword evidence="7" id="KW-1185">Reference proteome</keyword>
<dbReference type="PROSITE" id="PS51123">
    <property type="entry name" value="OMPA_2"/>
    <property type="match status" value="1"/>
</dbReference>
<comment type="caution">
    <text evidence="6">The sequence shown here is derived from an EMBL/GenBank/DDBJ whole genome shotgun (WGS) entry which is preliminary data.</text>
</comment>
<dbReference type="Proteomes" id="UP001143543">
    <property type="component" value="Unassembled WGS sequence"/>
</dbReference>
<name>A0ABQ5MK80_9FLAO</name>
<sequence>MFLDMKAFANEPPNNRPTLNPIEVQSQVNCNVLFLITIKAMGTGELIPNSLLKIKDSDNNILKILTANRDGFIAINLPCKKDYKLEIYSEGYENKMIEIKYVNNIPIILEINLEPLLKSSNPYANFSFNPIFFDVNDTNINTENKVQLDALTELMKKYPGINIKIEAYADIRGSESYNLKLTDKRAKTLKQYLISRGISEERLISEGMGEINPLIDCKAGCTSEDLQKNRRADIVILNYETNELDIPSPSEIEKLSPHLFSTSKTLNDLDLKLTNALANSGYKNIRYYIKDKGYAIITQIEQTNKNWVSLNDANRWVVGNEPARDPSENYFYYWLYPVKGYYRFFIFLVHNETVQISPRTAINSQIAKDILSNAIYRDLPDDLKTKMAENYKVTVFIYQFEKRENEKIASHIKLSPNPGENLKLSGILKTLEND</sequence>
<dbReference type="InterPro" id="IPR050330">
    <property type="entry name" value="Bact_OuterMem_StrucFunc"/>
</dbReference>
<keyword evidence="2 4" id="KW-0472">Membrane</keyword>
<keyword evidence="3" id="KW-0998">Cell outer membrane</keyword>